<evidence type="ECO:0000256" key="4">
    <source>
        <dbReference type="ARBA" id="ARBA00022989"/>
    </source>
</evidence>
<keyword evidence="5 6" id="KW-0472">Membrane</keyword>
<dbReference type="Pfam" id="PF08395">
    <property type="entry name" value="7tm_7"/>
    <property type="match status" value="1"/>
</dbReference>
<evidence type="ECO:0000256" key="6">
    <source>
        <dbReference type="SAM" id="Phobius"/>
    </source>
</evidence>
<dbReference type="EMBL" id="BMAO01023577">
    <property type="protein sequence ID" value="GFQ89562.1"/>
    <property type="molecule type" value="Genomic_DNA"/>
</dbReference>
<comment type="subcellular location">
    <subcellularLocation>
        <location evidence="1">Cell membrane</location>
        <topology evidence="1">Multi-pass membrane protein</topology>
    </subcellularLocation>
</comment>
<sequence>MVAGIYVYKKNNAFTVNDVTLKITVDISLAFAIVLSAESMHKKADELRQSLFSFSNKPYSFNSCLNGLYVKISEDRKRLRLTAWNAFIIRKSLLLTLAGWIFTYGVILV</sequence>
<dbReference type="InterPro" id="IPR013604">
    <property type="entry name" value="7TM_chemorcpt"/>
</dbReference>
<evidence type="ECO:0000256" key="2">
    <source>
        <dbReference type="ARBA" id="ARBA00022475"/>
    </source>
</evidence>
<evidence type="ECO:0000313" key="8">
    <source>
        <dbReference type="Proteomes" id="UP000887116"/>
    </source>
</evidence>
<name>A0A8X6FVT7_TRICU</name>
<keyword evidence="4 6" id="KW-1133">Transmembrane helix</keyword>
<comment type="caution">
    <text evidence="7">The sequence shown here is derived from an EMBL/GenBank/DDBJ whole genome shotgun (WGS) entry which is preliminary data.</text>
</comment>
<protein>
    <submittedName>
        <fullName evidence="7">Uncharacterized protein</fullName>
    </submittedName>
</protein>
<keyword evidence="8" id="KW-1185">Reference proteome</keyword>
<evidence type="ECO:0000256" key="3">
    <source>
        <dbReference type="ARBA" id="ARBA00022692"/>
    </source>
</evidence>
<dbReference type="Proteomes" id="UP000887116">
    <property type="component" value="Unassembled WGS sequence"/>
</dbReference>
<keyword evidence="3 6" id="KW-0812">Transmembrane</keyword>
<dbReference type="GO" id="GO:0005886">
    <property type="term" value="C:plasma membrane"/>
    <property type="evidence" value="ECO:0007669"/>
    <property type="project" value="UniProtKB-SubCell"/>
</dbReference>
<evidence type="ECO:0000313" key="7">
    <source>
        <dbReference type="EMBL" id="GFQ89562.1"/>
    </source>
</evidence>
<feature type="transmembrane region" description="Helical" evidence="6">
    <location>
        <begin position="87"/>
        <end position="107"/>
    </location>
</feature>
<accession>A0A8X6FVT7</accession>
<dbReference type="GO" id="GO:0050909">
    <property type="term" value="P:sensory perception of taste"/>
    <property type="evidence" value="ECO:0007669"/>
    <property type="project" value="InterPro"/>
</dbReference>
<evidence type="ECO:0000256" key="5">
    <source>
        <dbReference type="ARBA" id="ARBA00023136"/>
    </source>
</evidence>
<dbReference type="OrthoDB" id="6418194at2759"/>
<proteinExistence type="predicted"/>
<dbReference type="AlphaFoldDB" id="A0A8X6FVT7"/>
<keyword evidence="2" id="KW-1003">Cell membrane</keyword>
<evidence type="ECO:0000256" key="1">
    <source>
        <dbReference type="ARBA" id="ARBA00004651"/>
    </source>
</evidence>
<reference evidence="7" key="1">
    <citation type="submission" date="2020-07" db="EMBL/GenBank/DDBJ databases">
        <title>Multicomponent nature underlies the extraordinary mechanical properties of spider dragline silk.</title>
        <authorList>
            <person name="Kono N."/>
            <person name="Nakamura H."/>
            <person name="Mori M."/>
            <person name="Yoshida Y."/>
            <person name="Ohtoshi R."/>
            <person name="Malay A.D."/>
            <person name="Moran D.A.P."/>
            <person name="Tomita M."/>
            <person name="Numata K."/>
            <person name="Arakawa K."/>
        </authorList>
    </citation>
    <scope>NUCLEOTIDE SEQUENCE</scope>
</reference>
<organism evidence="7 8">
    <name type="scientific">Trichonephila clavata</name>
    <name type="common">Joro spider</name>
    <name type="synonym">Nephila clavata</name>
    <dbReference type="NCBI Taxonomy" id="2740835"/>
    <lineage>
        <taxon>Eukaryota</taxon>
        <taxon>Metazoa</taxon>
        <taxon>Ecdysozoa</taxon>
        <taxon>Arthropoda</taxon>
        <taxon>Chelicerata</taxon>
        <taxon>Arachnida</taxon>
        <taxon>Araneae</taxon>
        <taxon>Araneomorphae</taxon>
        <taxon>Entelegynae</taxon>
        <taxon>Araneoidea</taxon>
        <taxon>Nephilidae</taxon>
        <taxon>Trichonephila</taxon>
    </lineage>
</organism>
<gene>
    <name evidence="7" type="ORF">TNCT_145391</name>
</gene>